<dbReference type="EMBL" id="JAFFGZ010000004">
    <property type="protein sequence ID" value="KAK4645707.1"/>
    <property type="molecule type" value="Genomic_DNA"/>
</dbReference>
<proteinExistence type="predicted"/>
<comment type="caution">
    <text evidence="2">The sequence shown here is derived from an EMBL/GenBank/DDBJ whole genome shotgun (WGS) entry which is preliminary data.</text>
</comment>
<sequence>MLQRFGRGLSKPVALESYTSSCGSLRTYRQLHNTTRREAEDSRDDDEKSAYERSVEFLNIDPENKTVTTVVGNLPLSPIMDPEFHKARNNFTKSKPKHAARPKDKFRRQLERNPYARMLAERVRTCDITGTPLPKPLLQRFKLGQDPTTETTWWMPQDLESKVPKEGGDVPAATELPGPSAYTLNSRLFLQELVTPKGMYSSSSSRLLRATESGTGRYTSALNNARWRKDMDTYLLETMRKRVFEGLIHAAHLAEKGGSDGRPRKYVTKLNSWNEVSELKQRQCVLFFGPPEGLSPGPAMASVPSAISTMAIKGSKFGEKIAVHDMRVVLGREHLAKLRQESTLLQDGSLYMLRGQASMRLNMLIWKLQEYIAGSEDSVGEVDDGETVPQRSEDSAAELVQPQEEDWESLLDDDLDRAEDLRD</sequence>
<gene>
    <name evidence="2" type="ORF">QC761_203910</name>
</gene>
<dbReference type="RefSeq" id="XP_062734683.1">
    <property type="nucleotide sequence ID" value="XM_062876121.1"/>
</dbReference>
<feature type="compositionally biased region" description="Acidic residues" evidence="1">
    <location>
        <begin position="403"/>
        <end position="417"/>
    </location>
</feature>
<evidence type="ECO:0000313" key="3">
    <source>
        <dbReference type="Proteomes" id="UP001322138"/>
    </source>
</evidence>
<accession>A0ABR0FQV6</accession>
<protein>
    <recommendedName>
        <fullName evidence="4">Ribosomal protein S24/S35 mitochondrial conserved domain-containing protein</fullName>
    </recommendedName>
</protein>
<reference evidence="2 3" key="1">
    <citation type="journal article" date="2023" name="bioRxiv">
        <title>High-quality genome assemblies of four members of thePodospora anserinaspecies complex.</title>
        <authorList>
            <person name="Ament-Velasquez S.L."/>
            <person name="Vogan A.A."/>
            <person name="Wallerman O."/>
            <person name="Hartmann F."/>
            <person name="Gautier V."/>
            <person name="Silar P."/>
            <person name="Giraud T."/>
            <person name="Johannesson H."/>
        </authorList>
    </citation>
    <scope>NUCLEOTIDE SEQUENCE [LARGE SCALE GENOMIC DNA]</scope>
    <source>
        <strain evidence="2 3">CBS 112042</strain>
    </source>
</reference>
<evidence type="ECO:0000313" key="2">
    <source>
        <dbReference type="EMBL" id="KAK4645707.1"/>
    </source>
</evidence>
<organism evidence="2 3">
    <name type="scientific">Podospora bellae-mahoneyi</name>
    <dbReference type="NCBI Taxonomy" id="2093777"/>
    <lineage>
        <taxon>Eukaryota</taxon>
        <taxon>Fungi</taxon>
        <taxon>Dikarya</taxon>
        <taxon>Ascomycota</taxon>
        <taxon>Pezizomycotina</taxon>
        <taxon>Sordariomycetes</taxon>
        <taxon>Sordariomycetidae</taxon>
        <taxon>Sordariales</taxon>
        <taxon>Podosporaceae</taxon>
        <taxon>Podospora</taxon>
    </lineage>
</organism>
<name>A0ABR0FQV6_9PEZI</name>
<keyword evidence="3" id="KW-1185">Reference proteome</keyword>
<evidence type="ECO:0008006" key="4">
    <source>
        <dbReference type="Google" id="ProtNLM"/>
    </source>
</evidence>
<dbReference type="Proteomes" id="UP001322138">
    <property type="component" value="Unassembled WGS sequence"/>
</dbReference>
<dbReference type="GeneID" id="87895603"/>
<feature type="region of interest" description="Disordered" evidence="1">
    <location>
        <begin position="377"/>
        <end position="423"/>
    </location>
</feature>
<evidence type="ECO:0000256" key="1">
    <source>
        <dbReference type="SAM" id="MobiDB-lite"/>
    </source>
</evidence>